<evidence type="ECO:0000313" key="8">
    <source>
        <dbReference type="Proteomes" id="UP001235269"/>
    </source>
</evidence>
<dbReference type="InterPro" id="IPR001670">
    <property type="entry name" value="ADH_Fe/GldA"/>
</dbReference>
<dbReference type="Gene3D" id="1.20.1090.10">
    <property type="entry name" value="Dehydroquinate synthase-like - alpha domain"/>
    <property type="match status" value="1"/>
</dbReference>
<dbReference type="InterPro" id="IPR018211">
    <property type="entry name" value="ADH_Fe_CS"/>
</dbReference>
<comment type="cofactor">
    <cofactor evidence="1">
        <name>Fe cation</name>
        <dbReference type="ChEBI" id="CHEBI:24875"/>
    </cofactor>
</comment>
<evidence type="ECO:0000256" key="3">
    <source>
        <dbReference type="ARBA" id="ARBA00023002"/>
    </source>
</evidence>
<feature type="domain" description="Fe-containing alcohol dehydrogenase-like C-terminal" evidence="6">
    <location>
        <begin position="192"/>
        <end position="375"/>
    </location>
</feature>
<dbReference type="Proteomes" id="UP001235269">
    <property type="component" value="Unassembled WGS sequence"/>
</dbReference>
<comment type="caution">
    <text evidence="7">The sequence shown here is derived from an EMBL/GenBank/DDBJ whole genome shotgun (WGS) entry which is preliminary data.</text>
</comment>
<dbReference type="Pfam" id="PF00465">
    <property type="entry name" value="Fe-ADH"/>
    <property type="match status" value="1"/>
</dbReference>
<keyword evidence="3" id="KW-0560">Oxidoreductase</keyword>
<dbReference type="SUPFAM" id="SSF56796">
    <property type="entry name" value="Dehydroquinate synthase-like"/>
    <property type="match status" value="1"/>
</dbReference>
<evidence type="ECO:0000256" key="4">
    <source>
        <dbReference type="ARBA" id="ARBA00023027"/>
    </source>
</evidence>
<dbReference type="CDD" id="cd14861">
    <property type="entry name" value="Fe-ADH-like"/>
    <property type="match status" value="1"/>
</dbReference>
<evidence type="ECO:0000256" key="1">
    <source>
        <dbReference type="ARBA" id="ARBA00001962"/>
    </source>
</evidence>
<accession>A0ABU0IC40</accession>
<evidence type="ECO:0000256" key="2">
    <source>
        <dbReference type="ARBA" id="ARBA00007358"/>
    </source>
</evidence>
<dbReference type="PANTHER" id="PTHR11496:SF102">
    <property type="entry name" value="ALCOHOL DEHYDROGENASE 4"/>
    <property type="match status" value="1"/>
</dbReference>
<sequence>MTSTDDMATINYLTRIEFDAGSIARLPALLAELQVRNPLIATDKGLVSTGLVDRVLGLFPVPPVVFDGTPANPTEEAVMAAHRLYKAEGCDGIVGLGGGSSLDLAKAVRLLTGHAAPLAQYTAVSGGAAKIHGKICPMIAVPTTSGTGSEVGRASVIITAEGRKLGILSGHMLPSIALCDPELTYGLPPFLTAATGMDALSHCLETYMGPSVNPPADAIALDGLKRGFPALRKAVANGQDHQARWDMMMAALEGAMAFQKGLGAVHALTHPLGAIRELNLHHGTLNAVLMPAVLHFNRPVIGAKWDVMAEILGGPPDEVMAALNKDLGMPSGLTAMGVTEAMMEKVSGEALKDHCHATNPRLASQEDYLMLLKESA</sequence>
<dbReference type="Pfam" id="PF25137">
    <property type="entry name" value="ADH_Fe_C"/>
    <property type="match status" value="1"/>
</dbReference>
<evidence type="ECO:0000259" key="5">
    <source>
        <dbReference type="Pfam" id="PF00465"/>
    </source>
</evidence>
<dbReference type="Gene3D" id="3.40.50.1970">
    <property type="match status" value="1"/>
</dbReference>
<protein>
    <submittedName>
        <fullName evidence="7">Alcohol dehydrogenase class IV</fullName>
    </submittedName>
</protein>
<comment type="similarity">
    <text evidence="2">Belongs to the iron-containing alcohol dehydrogenase family.</text>
</comment>
<evidence type="ECO:0000259" key="6">
    <source>
        <dbReference type="Pfam" id="PF25137"/>
    </source>
</evidence>
<dbReference type="EMBL" id="JAUSWH010000005">
    <property type="protein sequence ID" value="MDQ0455785.1"/>
    <property type="molecule type" value="Genomic_DNA"/>
</dbReference>
<dbReference type="InterPro" id="IPR039697">
    <property type="entry name" value="Alcohol_dehydrogenase_Fe"/>
</dbReference>
<name>A0ABU0IC40_9HYPH</name>
<dbReference type="InterPro" id="IPR056798">
    <property type="entry name" value="ADH_Fe_C"/>
</dbReference>
<reference evidence="7 8" key="1">
    <citation type="submission" date="2023-07" db="EMBL/GenBank/DDBJ databases">
        <title>Genomic Encyclopedia of Type Strains, Phase IV (KMG-IV): sequencing the most valuable type-strain genomes for metagenomic binning, comparative biology and taxonomic classification.</title>
        <authorList>
            <person name="Goeker M."/>
        </authorList>
    </citation>
    <scope>NUCLEOTIDE SEQUENCE [LARGE SCALE GENOMIC DNA]</scope>
    <source>
        <strain evidence="7 8">DSM 100301</strain>
    </source>
</reference>
<feature type="domain" description="Alcohol dehydrogenase iron-type/glycerol dehydrogenase GldA" evidence="5">
    <location>
        <begin position="14"/>
        <end position="181"/>
    </location>
</feature>
<proteinExistence type="inferred from homology"/>
<keyword evidence="8" id="KW-1185">Reference proteome</keyword>
<dbReference type="PROSITE" id="PS00913">
    <property type="entry name" value="ADH_IRON_1"/>
    <property type="match status" value="1"/>
</dbReference>
<dbReference type="PANTHER" id="PTHR11496">
    <property type="entry name" value="ALCOHOL DEHYDROGENASE"/>
    <property type="match status" value="1"/>
</dbReference>
<gene>
    <name evidence="7" type="ORF">QO005_002125</name>
</gene>
<keyword evidence="4" id="KW-0520">NAD</keyword>
<organism evidence="7 8">
    <name type="scientific">Rhizobium paknamense</name>
    <dbReference type="NCBI Taxonomy" id="1206817"/>
    <lineage>
        <taxon>Bacteria</taxon>
        <taxon>Pseudomonadati</taxon>
        <taxon>Pseudomonadota</taxon>
        <taxon>Alphaproteobacteria</taxon>
        <taxon>Hyphomicrobiales</taxon>
        <taxon>Rhizobiaceae</taxon>
        <taxon>Rhizobium/Agrobacterium group</taxon>
        <taxon>Rhizobium</taxon>
    </lineage>
</organism>
<evidence type="ECO:0000313" key="7">
    <source>
        <dbReference type="EMBL" id="MDQ0455785.1"/>
    </source>
</evidence>